<name>A0AAW0GS04_9APHY</name>
<feature type="transmembrane region" description="Helical" evidence="5">
    <location>
        <begin position="44"/>
        <end position="62"/>
    </location>
</feature>
<feature type="transmembrane region" description="Helical" evidence="5">
    <location>
        <begin position="206"/>
        <end position="224"/>
    </location>
</feature>
<feature type="transmembrane region" description="Helical" evidence="5">
    <location>
        <begin position="82"/>
        <end position="104"/>
    </location>
</feature>
<dbReference type="EMBL" id="JASBNA010000002">
    <property type="protein sequence ID" value="KAK7694697.1"/>
    <property type="molecule type" value="Genomic_DNA"/>
</dbReference>
<dbReference type="GO" id="GO:0005886">
    <property type="term" value="C:plasma membrane"/>
    <property type="evidence" value="ECO:0007669"/>
    <property type="project" value="TreeGrafter"/>
</dbReference>
<organism evidence="6 7">
    <name type="scientific">Cerrena zonata</name>
    <dbReference type="NCBI Taxonomy" id="2478898"/>
    <lineage>
        <taxon>Eukaryota</taxon>
        <taxon>Fungi</taxon>
        <taxon>Dikarya</taxon>
        <taxon>Basidiomycota</taxon>
        <taxon>Agaricomycotina</taxon>
        <taxon>Agaricomycetes</taxon>
        <taxon>Polyporales</taxon>
        <taxon>Cerrenaceae</taxon>
        <taxon>Cerrena</taxon>
    </lineage>
</organism>
<feature type="transmembrane region" description="Helical" evidence="5">
    <location>
        <begin position="157"/>
        <end position="185"/>
    </location>
</feature>
<evidence type="ECO:0000256" key="3">
    <source>
        <dbReference type="ARBA" id="ARBA00022989"/>
    </source>
</evidence>
<evidence type="ECO:0000256" key="1">
    <source>
        <dbReference type="ARBA" id="ARBA00004141"/>
    </source>
</evidence>
<dbReference type="Proteomes" id="UP001385951">
    <property type="component" value="Unassembled WGS sequence"/>
</dbReference>
<evidence type="ECO:0000256" key="5">
    <source>
        <dbReference type="SAM" id="Phobius"/>
    </source>
</evidence>
<dbReference type="GO" id="GO:0000324">
    <property type="term" value="C:fungal-type vacuole"/>
    <property type="evidence" value="ECO:0007669"/>
    <property type="project" value="TreeGrafter"/>
</dbReference>
<feature type="transmembrane region" description="Helical" evidence="5">
    <location>
        <begin position="17"/>
        <end position="37"/>
    </location>
</feature>
<reference evidence="6 7" key="1">
    <citation type="submission" date="2022-09" db="EMBL/GenBank/DDBJ databases">
        <authorList>
            <person name="Palmer J.M."/>
        </authorList>
    </citation>
    <scope>NUCLEOTIDE SEQUENCE [LARGE SCALE GENOMIC DNA]</scope>
    <source>
        <strain evidence="6 7">DSM 7382</strain>
    </source>
</reference>
<comment type="caution">
    <text evidence="6">The sequence shown here is derived from an EMBL/GenBank/DDBJ whole genome shotgun (WGS) entry which is preliminary data.</text>
</comment>
<evidence type="ECO:0008006" key="8">
    <source>
        <dbReference type="Google" id="ProtNLM"/>
    </source>
</evidence>
<evidence type="ECO:0000256" key="4">
    <source>
        <dbReference type="ARBA" id="ARBA00023136"/>
    </source>
</evidence>
<dbReference type="Pfam" id="PF04479">
    <property type="entry name" value="RTA1"/>
    <property type="match status" value="1"/>
</dbReference>
<proteinExistence type="predicted"/>
<gene>
    <name evidence="6" type="ORF">QCA50_001885</name>
</gene>
<protein>
    <recommendedName>
        <fullName evidence="8">RTA1-domain-containing protein</fullName>
    </recommendedName>
</protein>
<keyword evidence="2 5" id="KW-0812">Transmembrane</keyword>
<sequence>MADIKPRIRSPYNYVPTEWICALFIGLFGLTTLVHFGQAIRYKLWFLLPTIVIAGIAEIIGWSARLWSSKNPPLLDPFLMQITTTIIAPTPLLAANFIILGQLIARLGSDFSRLSALWYSIVFVTCDLVALIVQAIGGAKASLAVQNGQDPNPGGHIMLGGIAFQMGSVTIYMILAGEFILRYLYNRPIRNVGRAKASPLDKKTSLMFLGLFLSSILIFIRSVYRTIELTDGWSGRIIATQRYFNWLDGGMITLAFFTMNFFHPGLLVGPGPWKSLRSNPDSEPEKHELA</sequence>
<keyword evidence="7" id="KW-1185">Reference proteome</keyword>
<feature type="transmembrane region" description="Helical" evidence="5">
    <location>
        <begin position="244"/>
        <end position="268"/>
    </location>
</feature>
<keyword evidence="3 5" id="KW-1133">Transmembrane helix</keyword>
<keyword evidence="4 5" id="KW-0472">Membrane</keyword>
<dbReference type="PANTHER" id="PTHR31465">
    <property type="entry name" value="PROTEIN RTA1-RELATED"/>
    <property type="match status" value="1"/>
</dbReference>
<dbReference type="AlphaFoldDB" id="A0AAW0GS04"/>
<comment type="subcellular location">
    <subcellularLocation>
        <location evidence="1">Membrane</location>
        <topology evidence="1">Multi-pass membrane protein</topology>
    </subcellularLocation>
</comment>
<evidence type="ECO:0000313" key="6">
    <source>
        <dbReference type="EMBL" id="KAK7694697.1"/>
    </source>
</evidence>
<evidence type="ECO:0000313" key="7">
    <source>
        <dbReference type="Proteomes" id="UP001385951"/>
    </source>
</evidence>
<evidence type="ECO:0000256" key="2">
    <source>
        <dbReference type="ARBA" id="ARBA00022692"/>
    </source>
</evidence>
<feature type="transmembrane region" description="Helical" evidence="5">
    <location>
        <begin position="116"/>
        <end position="137"/>
    </location>
</feature>
<dbReference type="InterPro" id="IPR007568">
    <property type="entry name" value="RTA1"/>
</dbReference>
<accession>A0AAW0GS04</accession>
<dbReference type="PANTHER" id="PTHR31465:SF11">
    <property type="entry name" value="DOMAIN PROTEIN, PUTATIVE (AFU_ORTHOLOGUE AFUA_3G10770)-RELATED"/>
    <property type="match status" value="1"/>
</dbReference>